<organism evidence="5">
    <name type="scientific">Arion vulgaris</name>
    <dbReference type="NCBI Taxonomy" id="1028688"/>
    <lineage>
        <taxon>Eukaryota</taxon>
        <taxon>Metazoa</taxon>
        <taxon>Spiralia</taxon>
        <taxon>Lophotrochozoa</taxon>
        <taxon>Mollusca</taxon>
        <taxon>Gastropoda</taxon>
        <taxon>Heterobranchia</taxon>
        <taxon>Euthyneura</taxon>
        <taxon>Panpulmonata</taxon>
        <taxon>Eupulmonata</taxon>
        <taxon>Stylommatophora</taxon>
        <taxon>Helicina</taxon>
        <taxon>Arionoidea</taxon>
        <taxon>Arionidae</taxon>
        <taxon>Arion</taxon>
    </lineage>
</organism>
<protein>
    <recommendedName>
        <fullName evidence="4">Major facilitator superfamily (MFS) profile domain-containing protein</fullName>
    </recommendedName>
</protein>
<dbReference type="EMBL" id="HACG01014058">
    <property type="protein sequence ID" value="CEK60923.1"/>
    <property type="molecule type" value="Transcribed_RNA"/>
</dbReference>
<keyword evidence="3" id="KW-0472">Membrane</keyword>
<dbReference type="PANTHER" id="PTHR11360">
    <property type="entry name" value="MONOCARBOXYLATE TRANSPORTER"/>
    <property type="match status" value="1"/>
</dbReference>
<keyword evidence="3" id="KW-1133">Transmembrane helix</keyword>
<dbReference type="PROSITE" id="PS50850">
    <property type="entry name" value="MFS"/>
    <property type="match status" value="1"/>
</dbReference>
<feature type="transmembrane region" description="Helical" evidence="3">
    <location>
        <begin position="56"/>
        <end position="77"/>
    </location>
</feature>
<name>A0A0B6YXK3_9EUPU</name>
<evidence type="ECO:0000256" key="1">
    <source>
        <dbReference type="ARBA" id="ARBA00004141"/>
    </source>
</evidence>
<evidence type="ECO:0000313" key="5">
    <source>
        <dbReference type="EMBL" id="CEK60923.1"/>
    </source>
</evidence>
<feature type="transmembrane region" description="Helical" evidence="3">
    <location>
        <begin position="30"/>
        <end position="50"/>
    </location>
</feature>
<reference evidence="5" key="1">
    <citation type="submission" date="2014-12" db="EMBL/GenBank/DDBJ databases">
        <title>Insight into the proteome of Arion vulgaris.</title>
        <authorList>
            <person name="Aradska J."/>
            <person name="Bulat T."/>
            <person name="Smidak R."/>
            <person name="Sarate P."/>
            <person name="Gangsoo J."/>
            <person name="Sialana F."/>
            <person name="Bilban M."/>
            <person name="Lubec G."/>
        </authorList>
    </citation>
    <scope>NUCLEOTIDE SEQUENCE</scope>
    <source>
        <tissue evidence="5">Skin</tissue>
    </source>
</reference>
<feature type="compositionally biased region" description="Basic residues" evidence="2">
    <location>
        <begin position="83"/>
        <end position="97"/>
    </location>
</feature>
<proteinExistence type="predicted"/>
<accession>A0A0B6YXK3</accession>
<sequence>AGLGGCLIYLPSHVLSGLYYEKHRTLSTGVASAGTGLGATVMPLVVGMLIEEYTWRGSLVILAGLDLHLFIFALFMVPPRKKDKRQKTSKHRVHKSHKDTVPESHVRESTDVKPGKADEASHYDKLEQKCENNDRGQNSQHCYEQRNVNPACERNGEADPANYVKLRQVKGRSVENLCADLGNISLDSIPDDDISRVFIPSYLTWVSSYRNSLYIGRCNSIMETAILDTVHHSVHESSVAECDNEETEIEVISLVSSTNNSTKNNSLKEHFKNHIRVLTDLKFIIYFISIVIWSMTTTMFVTFGPDLIVMK</sequence>
<feature type="transmembrane region" description="Helical" evidence="3">
    <location>
        <begin position="283"/>
        <end position="303"/>
    </location>
</feature>
<feature type="compositionally biased region" description="Basic and acidic residues" evidence="2">
    <location>
        <begin position="98"/>
        <end position="121"/>
    </location>
</feature>
<gene>
    <name evidence="5" type="primary">ORF40755</name>
</gene>
<dbReference type="PANTHER" id="PTHR11360:SF284">
    <property type="entry name" value="EG:103B4.3 PROTEIN-RELATED"/>
    <property type="match status" value="1"/>
</dbReference>
<evidence type="ECO:0000259" key="4">
    <source>
        <dbReference type="PROSITE" id="PS50850"/>
    </source>
</evidence>
<feature type="domain" description="Major facilitator superfamily (MFS) profile" evidence="4">
    <location>
        <begin position="1"/>
        <end position="81"/>
    </location>
</feature>
<dbReference type="InterPro" id="IPR011701">
    <property type="entry name" value="MFS"/>
</dbReference>
<dbReference type="SUPFAM" id="SSF103473">
    <property type="entry name" value="MFS general substrate transporter"/>
    <property type="match status" value="1"/>
</dbReference>
<evidence type="ECO:0000256" key="3">
    <source>
        <dbReference type="SAM" id="Phobius"/>
    </source>
</evidence>
<feature type="region of interest" description="Disordered" evidence="2">
    <location>
        <begin position="83"/>
        <end position="121"/>
    </location>
</feature>
<feature type="non-terminal residue" evidence="5">
    <location>
        <position position="1"/>
    </location>
</feature>
<dbReference type="Gene3D" id="1.20.1250.20">
    <property type="entry name" value="MFS general substrate transporter like domains"/>
    <property type="match status" value="1"/>
</dbReference>
<dbReference type="AlphaFoldDB" id="A0A0B6YXK3"/>
<dbReference type="InterPro" id="IPR020846">
    <property type="entry name" value="MFS_dom"/>
</dbReference>
<comment type="subcellular location">
    <subcellularLocation>
        <location evidence="1">Membrane</location>
        <topology evidence="1">Multi-pass membrane protein</topology>
    </subcellularLocation>
</comment>
<dbReference type="GO" id="GO:0008028">
    <property type="term" value="F:monocarboxylic acid transmembrane transporter activity"/>
    <property type="evidence" value="ECO:0007669"/>
    <property type="project" value="TreeGrafter"/>
</dbReference>
<keyword evidence="3" id="KW-0812">Transmembrane</keyword>
<evidence type="ECO:0000256" key="2">
    <source>
        <dbReference type="SAM" id="MobiDB-lite"/>
    </source>
</evidence>
<dbReference type="InterPro" id="IPR050327">
    <property type="entry name" value="Proton-linked_MCT"/>
</dbReference>
<dbReference type="Pfam" id="PF07690">
    <property type="entry name" value="MFS_1"/>
    <property type="match status" value="1"/>
</dbReference>
<dbReference type="GO" id="GO:0016020">
    <property type="term" value="C:membrane"/>
    <property type="evidence" value="ECO:0007669"/>
    <property type="project" value="UniProtKB-SubCell"/>
</dbReference>
<feature type="non-terminal residue" evidence="5">
    <location>
        <position position="311"/>
    </location>
</feature>
<dbReference type="InterPro" id="IPR036259">
    <property type="entry name" value="MFS_trans_sf"/>
</dbReference>